<evidence type="ECO:0000256" key="1">
    <source>
        <dbReference type="ARBA" id="ARBA00009921"/>
    </source>
</evidence>
<dbReference type="PANTHER" id="PTHR11046:SF0">
    <property type="entry name" value="OLIGORIBONUCLEASE, MITOCHONDRIAL"/>
    <property type="match status" value="1"/>
</dbReference>
<dbReference type="Gene3D" id="3.30.420.10">
    <property type="entry name" value="Ribonuclease H-like superfamily/Ribonuclease H"/>
    <property type="match status" value="1"/>
</dbReference>
<evidence type="ECO:0000313" key="6">
    <source>
        <dbReference type="EMBL" id="PSK44015.1"/>
    </source>
</evidence>
<evidence type="ECO:0000256" key="2">
    <source>
        <dbReference type="ARBA" id="ARBA00022722"/>
    </source>
</evidence>
<dbReference type="STRING" id="40998.A0A2P7Z721"/>
<dbReference type="SUPFAM" id="SSF53098">
    <property type="entry name" value="Ribonuclease H-like"/>
    <property type="match status" value="1"/>
</dbReference>
<dbReference type="GO" id="GO:0003676">
    <property type="term" value="F:nucleic acid binding"/>
    <property type="evidence" value="ECO:0007669"/>
    <property type="project" value="InterPro"/>
</dbReference>
<dbReference type="EMBL" id="NHZQ01000297">
    <property type="protein sequence ID" value="PSK44015.1"/>
    <property type="molecule type" value="Genomic_DNA"/>
</dbReference>
<keyword evidence="2" id="KW-0540">Nuclease</keyword>
<dbReference type="CDD" id="cd06135">
    <property type="entry name" value="Orn"/>
    <property type="match status" value="1"/>
</dbReference>
<accession>A0A2P7Z721</accession>
<evidence type="ECO:0000259" key="5">
    <source>
        <dbReference type="SMART" id="SM00479"/>
    </source>
</evidence>
<reference evidence="6 7" key="1">
    <citation type="submission" date="2017-05" db="EMBL/GenBank/DDBJ databases">
        <title>Draft genome sequence of Elsinoe australis.</title>
        <authorList>
            <person name="Cheng Q."/>
        </authorList>
    </citation>
    <scope>NUCLEOTIDE SEQUENCE [LARGE SCALE GENOMIC DNA]</scope>
    <source>
        <strain evidence="6 7">NL1</strain>
    </source>
</reference>
<dbReference type="InterPro" id="IPR012337">
    <property type="entry name" value="RNaseH-like_sf"/>
</dbReference>
<dbReference type="OrthoDB" id="270189at2759"/>
<dbReference type="InterPro" id="IPR013520">
    <property type="entry name" value="Ribonucl_H"/>
</dbReference>
<dbReference type="InterPro" id="IPR022894">
    <property type="entry name" value="Oligoribonuclease"/>
</dbReference>
<gene>
    <name evidence="6" type="ORF">B9Z65_1732</name>
</gene>
<keyword evidence="7" id="KW-1185">Reference proteome</keyword>
<dbReference type="Pfam" id="PF00929">
    <property type="entry name" value="RNase_T"/>
    <property type="match status" value="1"/>
</dbReference>
<dbReference type="GO" id="GO:0000175">
    <property type="term" value="F:3'-5'-RNA exonuclease activity"/>
    <property type="evidence" value="ECO:0007669"/>
    <property type="project" value="InterPro"/>
</dbReference>
<comment type="similarity">
    <text evidence="1">Belongs to the oligoribonuclease family.</text>
</comment>
<protein>
    <recommendedName>
        <fullName evidence="5">Exonuclease domain-containing protein</fullName>
    </recommendedName>
</protein>
<dbReference type="GO" id="GO:0005739">
    <property type="term" value="C:mitochondrion"/>
    <property type="evidence" value="ECO:0007669"/>
    <property type="project" value="TreeGrafter"/>
</dbReference>
<dbReference type="PANTHER" id="PTHR11046">
    <property type="entry name" value="OLIGORIBONUCLEASE, MITOCHONDRIAL"/>
    <property type="match status" value="1"/>
</dbReference>
<keyword evidence="3" id="KW-0378">Hydrolase</keyword>
<organism evidence="6 7">
    <name type="scientific">Elsinoe australis</name>
    <dbReference type="NCBI Taxonomy" id="40998"/>
    <lineage>
        <taxon>Eukaryota</taxon>
        <taxon>Fungi</taxon>
        <taxon>Dikarya</taxon>
        <taxon>Ascomycota</taxon>
        <taxon>Pezizomycotina</taxon>
        <taxon>Dothideomycetes</taxon>
        <taxon>Dothideomycetidae</taxon>
        <taxon>Myriangiales</taxon>
        <taxon>Elsinoaceae</taxon>
        <taxon>Elsinoe</taxon>
    </lineage>
</organism>
<evidence type="ECO:0000313" key="7">
    <source>
        <dbReference type="Proteomes" id="UP000243723"/>
    </source>
</evidence>
<feature type="domain" description="Exonuclease" evidence="5">
    <location>
        <begin position="9"/>
        <end position="189"/>
    </location>
</feature>
<dbReference type="NCBIfam" id="NF003765">
    <property type="entry name" value="PRK05359.1"/>
    <property type="match status" value="1"/>
</dbReference>
<dbReference type="AlphaFoldDB" id="A0A2P7Z721"/>
<evidence type="ECO:0000256" key="4">
    <source>
        <dbReference type="ARBA" id="ARBA00022839"/>
    </source>
</evidence>
<sequence length="196" mass="22429">MPESRSKEPLVWIDCEMTGLNTETDTIMSLACFVTDHELNLLDEDGYEAVITHSKEQMDAMGDWCKKHHGDSGLTAQCLDVQRSKTADNVSQELYEYIQRFVPDRRKALLAGNTVHADKSFLVQEPYTKIIKHLHHRIFDVSSIKEAARRWAADDILSRSPQKAGKHEARADILESIAEAKYYKEKFFQKKALMDG</sequence>
<proteinExistence type="inferred from homology"/>
<dbReference type="SMART" id="SM00479">
    <property type="entry name" value="EXOIII"/>
    <property type="match status" value="1"/>
</dbReference>
<evidence type="ECO:0000256" key="3">
    <source>
        <dbReference type="ARBA" id="ARBA00022801"/>
    </source>
</evidence>
<comment type="caution">
    <text evidence="6">The sequence shown here is derived from an EMBL/GenBank/DDBJ whole genome shotgun (WGS) entry which is preliminary data.</text>
</comment>
<name>A0A2P7Z721_9PEZI</name>
<dbReference type="Proteomes" id="UP000243723">
    <property type="component" value="Unassembled WGS sequence"/>
</dbReference>
<dbReference type="InterPro" id="IPR036397">
    <property type="entry name" value="RNaseH_sf"/>
</dbReference>
<keyword evidence="4" id="KW-0269">Exonuclease</keyword>
<dbReference type="FunFam" id="3.30.420.10:FF:000003">
    <property type="entry name" value="Oligoribonuclease"/>
    <property type="match status" value="1"/>
</dbReference>